<accession>A0A8J6QWI3</accession>
<dbReference type="AlphaFoldDB" id="A0A8J6QWI3"/>
<proteinExistence type="predicted"/>
<dbReference type="Gene3D" id="3.30.420.130">
    <property type="entry name" value="Dinitrogenase iron-molybdenum cofactor biosynthesis domain"/>
    <property type="match status" value="1"/>
</dbReference>
<evidence type="ECO:0000313" key="3">
    <source>
        <dbReference type="Proteomes" id="UP000632828"/>
    </source>
</evidence>
<dbReference type="SUPFAM" id="SSF53146">
    <property type="entry name" value="Nitrogenase accessory factor-like"/>
    <property type="match status" value="1"/>
</dbReference>
<dbReference type="InterPro" id="IPR003731">
    <property type="entry name" value="Di-Nase_FeMo-co_biosynth"/>
</dbReference>
<reference evidence="2" key="1">
    <citation type="submission" date="2020-09" db="EMBL/GenBank/DDBJ databases">
        <title>Pelobacter alkaliphilus sp. nov., a novel anaerobic arsenate-reducing bacterium from terrestrial mud volcano.</title>
        <authorList>
            <person name="Khomyakova M.A."/>
            <person name="Merkel A.Y."/>
            <person name="Slobodkin A.I."/>
        </authorList>
    </citation>
    <scope>NUCLEOTIDE SEQUENCE</scope>
    <source>
        <strain evidence="2">M08fum</strain>
    </source>
</reference>
<dbReference type="Pfam" id="PF02579">
    <property type="entry name" value="Nitro_FeMo-Co"/>
    <property type="match status" value="1"/>
</dbReference>
<comment type="caution">
    <text evidence="2">The sequence shown here is derived from an EMBL/GenBank/DDBJ whole genome shotgun (WGS) entry which is preliminary data.</text>
</comment>
<sequence>MRIAVTSKSGTEVDQHFGHARRFLIYDYRSHNPEQISEVEVEKYCSFDPDHPFRHRQFDAIVDAIKGCKAVVTAQIGELPKMELEKIGIRPVIASGPILEALKLAHDSICGGQCKGSMRTGQDCPH</sequence>
<dbReference type="RefSeq" id="WP_191153998.1">
    <property type="nucleotide sequence ID" value="NZ_JACWUN010000003.1"/>
</dbReference>
<name>A0A8J6QWI3_9BACT</name>
<dbReference type="PANTHER" id="PTHR33937:SF1">
    <property type="entry name" value="IRON-MOLIBDENUM COFACTOR PROCESSING PROTEIN"/>
    <property type="match status" value="1"/>
</dbReference>
<protein>
    <submittedName>
        <fullName evidence="2">Dinitrogenase iron-molybdenum cofactor biosynthesis protein</fullName>
    </submittedName>
</protein>
<dbReference type="Proteomes" id="UP000632828">
    <property type="component" value="Unassembled WGS sequence"/>
</dbReference>
<dbReference type="PANTHER" id="PTHR33937">
    <property type="entry name" value="IRON-MOLYBDENUM PROTEIN-RELATED-RELATED"/>
    <property type="match status" value="1"/>
</dbReference>
<dbReference type="EMBL" id="JACWUN010000003">
    <property type="protein sequence ID" value="MBD1399723.1"/>
    <property type="molecule type" value="Genomic_DNA"/>
</dbReference>
<keyword evidence="3" id="KW-1185">Reference proteome</keyword>
<dbReference type="InterPro" id="IPR051840">
    <property type="entry name" value="NifX/NifY_domain"/>
</dbReference>
<organism evidence="2 3">
    <name type="scientific">Pelovirga terrestris</name>
    <dbReference type="NCBI Taxonomy" id="2771352"/>
    <lineage>
        <taxon>Bacteria</taxon>
        <taxon>Pseudomonadati</taxon>
        <taxon>Thermodesulfobacteriota</taxon>
        <taxon>Desulfuromonadia</taxon>
        <taxon>Geobacterales</taxon>
        <taxon>Geobacteraceae</taxon>
        <taxon>Pelovirga</taxon>
    </lineage>
</organism>
<dbReference type="InterPro" id="IPR036105">
    <property type="entry name" value="DiNase_FeMo-co_biosyn_sf"/>
</dbReference>
<evidence type="ECO:0000313" key="2">
    <source>
        <dbReference type="EMBL" id="MBD1399723.1"/>
    </source>
</evidence>
<gene>
    <name evidence="2" type="ORF">ICT70_03475</name>
</gene>
<feature type="domain" description="Dinitrogenase iron-molybdenum cofactor biosynthesis" evidence="1">
    <location>
        <begin position="10"/>
        <end position="104"/>
    </location>
</feature>
<evidence type="ECO:0000259" key="1">
    <source>
        <dbReference type="Pfam" id="PF02579"/>
    </source>
</evidence>